<keyword evidence="3" id="KW-1185">Reference proteome</keyword>
<feature type="region of interest" description="Disordered" evidence="1">
    <location>
        <begin position="101"/>
        <end position="158"/>
    </location>
</feature>
<sequence>MHLTDTAPRATTPLPRGSPTTPLMHPPKSHLFILHPASCHRKRSHAPRASHLAAPPKQTPLHTAHHTDRPRRRSFTVQLILPPALPSSPRAALLLFRSRASSRAARLSPHTPDPRCRKPRGATDVKRNRAGDDLASPQDPATLRDVVRAAPERRQMGK</sequence>
<name>A0A6A6YYS9_9PEZI</name>
<evidence type="ECO:0000313" key="2">
    <source>
        <dbReference type="EMBL" id="KAF2813154.1"/>
    </source>
</evidence>
<protein>
    <submittedName>
        <fullName evidence="2 4">Uncharacterized protein</fullName>
    </submittedName>
</protein>
<feature type="compositionally biased region" description="Basic residues" evidence="1">
    <location>
        <begin position="38"/>
        <end position="48"/>
    </location>
</feature>
<evidence type="ECO:0000256" key="1">
    <source>
        <dbReference type="SAM" id="MobiDB-lite"/>
    </source>
</evidence>
<feature type="region of interest" description="Disordered" evidence="1">
    <location>
        <begin position="1"/>
        <end position="74"/>
    </location>
</feature>
<gene>
    <name evidence="2 4" type="ORF">BDZ99DRAFT_250776</name>
</gene>
<dbReference type="EMBL" id="MU003696">
    <property type="protein sequence ID" value="KAF2813154.1"/>
    <property type="molecule type" value="Genomic_DNA"/>
</dbReference>
<proteinExistence type="predicted"/>
<accession>A0A6A6YYS9</accession>
<dbReference type="AlphaFoldDB" id="A0A6A6YYS9"/>
<evidence type="ECO:0000313" key="3">
    <source>
        <dbReference type="Proteomes" id="UP000504636"/>
    </source>
</evidence>
<dbReference type="GeneID" id="54454566"/>
<evidence type="ECO:0000313" key="4">
    <source>
        <dbReference type="RefSeq" id="XP_033580118.1"/>
    </source>
</evidence>
<reference evidence="4" key="2">
    <citation type="submission" date="2020-04" db="EMBL/GenBank/DDBJ databases">
        <authorList>
            <consortium name="NCBI Genome Project"/>
        </authorList>
    </citation>
    <scope>NUCLEOTIDE SEQUENCE</scope>
    <source>
        <strain evidence="4">CBS 304.34</strain>
    </source>
</reference>
<dbReference type="Proteomes" id="UP000504636">
    <property type="component" value="Unplaced"/>
</dbReference>
<dbReference type="RefSeq" id="XP_033580118.1">
    <property type="nucleotide sequence ID" value="XM_033713673.1"/>
</dbReference>
<reference evidence="2 4" key="1">
    <citation type="journal article" date="2020" name="Stud. Mycol.">
        <title>101 Dothideomycetes genomes: a test case for predicting lifestyles and emergence of pathogens.</title>
        <authorList>
            <person name="Haridas S."/>
            <person name="Albert R."/>
            <person name="Binder M."/>
            <person name="Bloem J."/>
            <person name="Labutti K."/>
            <person name="Salamov A."/>
            <person name="Andreopoulos B."/>
            <person name="Baker S."/>
            <person name="Barry K."/>
            <person name="Bills G."/>
            <person name="Bluhm B."/>
            <person name="Cannon C."/>
            <person name="Castanera R."/>
            <person name="Culley D."/>
            <person name="Daum C."/>
            <person name="Ezra D."/>
            <person name="Gonzalez J."/>
            <person name="Henrissat B."/>
            <person name="Kuo A."/>
            <person name="Liang C."/>
            <person name="Lipzen A."/>
            <person name="Lutzoni F."/>
            <person name="Magnuson J."/>
            <person name="Mondo S."/>
            <person name="Nolan M."/>
            <person name="Ohm R."/>
            <person name="Pangilinan J."/>
            <person name="Park H.-J."/>
            <person name="Ramirez L."/>
            <person name="Alfaro M."/>
            <person name="Sun H."/>
            <person name="Tritt A."/>
            <person name="Yoshinaga Y."/>
            <person name="Zwiers L.-H."/>
            <person name="Turgeon B."/>
            <person name="Goodwin S."/>
            <person name="Spatafora J."/>
            <person name="Crous P."/>
            <person name="Grigoriev I."/>
        </authorList>
    </citation>
    <scope>NUCLEOTIDE SEQUENCE</scope>
    <source>
        <strain evidence="2 4">CBS 304.34</strain>
    </source>
</reference>
<organism evidence="2">
    <name type="scientific">Mytilinidion resinicola</name>
    <dbReference type="NCBI Taxonomy" id="574789"/>
    <lineage>
        <taxon>Eukaryota</taxon>
        <taxon>Fungi</taxon>
        <taxon>Dikarya</taxon>
        <taxon>Ascomycota</taxon>
        <taxon>Pezizomycotina</taxon>
        <taxon>Dothideomycetes</taxon>
        <taxon>Pleosporomycetidae</taxon>
        <taxon>Mytilinidiales</taxon>
        <taxon>Mytilinidiaceae</taxon>
        <taxon>Mytilinidion</taxon>
    </lineage>
</organism>
<feature type="compositionally biased region" description="Basic and acidic residues" evidence="1">
    <location>
        <begin position="112"/>
        <end position="132"/>
    </location>
</feature>
<feature type="compositionally biased region" description="Basic and acidic residues" evidence="1">
    <location>
        <begin position="145"/>
        <end position="158"/>
    </location>
</feature>
<reference evidence="4" key="3">
    <citation type="submission" date="2025-04" db="UniProtKB">
        <authorList>
            <consortium name="RefSeq"/>
        </authorList>
    </citation>
    <scope>IDENTIFICATION</scope>
    <source>
        <strain evidence="4">CBS 304.34</strain>
    </source>
</reference>